<dbReference type="EMBL" id="CACRST010000011">
    <property type="protein sequence ID" value="VYS95193.1"/>
    <property type="molecule type" value="Genomic_DNA"/>
</dbReference>
<gene>
    <name evidence="1" type="ORF">BGLFYP119_01234</name>
</gene>
<evidence type="ECO:0000313" key="1">
    <source>
        <dbReference type="EMBL" id="VYS95193.1"/>
    </source>
</evidence>
<name>A0A6N2SNA3_9FIRM</name>
<sequence length="408" mass="49000">MDFKFVPMNLMKAKEEIISRHTGIGESLQIDVDLGIMNMIKRLVSLSKEKAEEEALLLTKRNLEVIAKYLPHNYYKVKMNNLFLIYRLRCNLKLGWFLFFEWQNAYDNYECNNFLKTFVEESPDFEEIMNLNHFTIQKFRDILSADNIPIAYGKEAVALKDLQLKELKEKLGYLGIRESSRLSKDCNALFYVFCTEKDYLEIGEKEVLVFVVKCDDIIRKKFLENFLEKVSLLYLKEFNRIAEYFIQITGENYSKKFNSYIGFLDSTLIRKYVDWINIYKINKIFGDDERSAFWDKYHYKQVTKYIYSDSVVMEFERYIAVEFLGRSMGPLYIYEKEYFENYVRKVFKTRRYDNMELRSYLLNQTDYLKNAEKIDKIKGIRLVHLPNPGWQSKFHDVLIKNYITERIL</sequence>
<organism evidence="1">
    <name type="scientific">Blautia glucerasea</name>
    <dbReference type="NCBI Taxonomy" id="536633"/>
    <lineage>
        <taxon>Bacteria</taxon>
        <taxon>Bacillati</taxon>
        <taxon>Bacillota</taxon>
        <taxon>Clostridia</taxon>
        <taxon>Lachnospirales</taxon>
        <taxon>Lachnospiraceae</taxon>
        <taxon>Blautia</taxon>
    </lineage>
</organism>
<proteinExistence type="predicted"/>
<protein>
    <submittedName>
        <fullName evidence="1">Uncharacterized protein</fullName>
    </submittedName>
</protein>
<dbReference type="AlphaFoldDB" id="A0A6N2SNA3"/>
<accession>A0A6N2SNA3</accession>
<dbReference type="RefSeq" id="WP_156353579.1">
    <property type="nucleotide sequence ID" value="NZ_CACRST010000011.1"/>
</dbReference>
<reference evidence="1" key="1">
    <citation type="submission" date="2019-11" db="EMBL/GenBank/DDBJ databases">
        <authorList>
            <person name="Feng L."/>
        </authorList>
    </citation>
    <scope>NUCLEOTIDE SEQUENCE</scope>
    <source>
        <strain evidence="1">BgluceraseaLFYP119</strain>
    </source>
</reference>